<evidence type="ECO:0000313" key="2">
    <source>
        <dbReference type="EMBL" id="CAD1833615.1"/>
    </source>
</evidence>
<dbReference type="AlphaFoldDB" id="A0A6V7PS73"/>
<sequence>MATPISGEEATGSQGGGGRWRAMATVARNLDVATQARLGLGPRRRRARLAAAAVTSPAKAGVPEGHEGGRGCSSGRRRREGESTNSPRSAQNLGGHRLAEAGAAAATDGTGRGTPGKAAGEDILVQYLSGPLCPSIVTISQQPPQLSTLCTGPHWAFCAQRDRSPRLGTGPRELQLGSRVRVPVSPRETGPRETGSFLRDRFPRARFSGLSQIFAFLTGITFKDWSLPARDRLHQRSPQPQPMGPVPPC</sequence>
<evidence type="ECO:0000256" key="1">
    <source>
        <dbReference type="SAM" id="MobiDB-lite"/>
    </source>
</evidence>
<dbReference type="EMBL" id="LR862151">
    <property type="protein sequence ID" value="CAD1833615.1"/>
    <property type="molecule type" value="Genomic_DNA"/>
</dbReference>
<proteinExistence type="predicted"/>
<reference evidence="2" key="1">
    <citation type="submission" date="2020-07" db="EMBL/GenBank/DDBJ databases">
        <authorList>
            <person name="Lin J."/>
        </authorList>
    </citation>
    <scope>NUCLEOTIDE SEQUENCE</scope>
</reference>
<protein>
    <submittedName>
        <fullName evidence="2">Uncharacterized protein</fullName>
    </submittedName>
</protein>
<name>A0A6V7PS73_ANACO</name>
<accession>A0A6V7PS73</accession>
<organism evidence="2">
    <name type="scientific">Ananas comosus var. bracteatus</name>
    <name type="common">red pineapple</name>
    <dbReference type="NCBI Taxonomy" id="296719"/>
    <lineage>
        <taxon>Eukaryota</taxon>
        <taxon>Viridiplantae</taxon>
        <taxon>Streptophyta</taxon>
        <taxon>Embryophyta</taxon>
        <taxon>Tracheophyta</taxon>
        <taxon>Spermatophyta</taxon>
        <taxon>Magnoliopsida</taxon>
        <taxon>Liliopsida</taxon>
        <taxon>Poales</taxon>
        <taxon>Bromeliaceae</taxon>
        <taxon>Bromelioideae</taxon>
        <taxon>Ananas</taxon>
    </lineage>
</organism>
<feature type="region of interest" description="Disordered" evidence="1">
    <location>
        <begin position="1"/>
        <end position="22"/>
    </location>
</feature>
<feature type="region of interest" description="Disordered" evidence="1">
    <location>
        <begin position="39"/>
        <end position="94"/>
    </location>
</feature>
<gene>
    <name evidence="2" type="ORF">CB5_LOCUS16826</name>
</gene>
<feature type="compositionally biased region" description="Low complexity" evidence="1">
    <location>
        <begin position="1"/>
        <end position="12"/>
    </location>
</feature>